<name>A0A9W9YI16_9CNID</name>
<dbReference type="AlphaFoldDB" id="A0A9W9YI16"/>
<organism evidence="2 3">
    <name type="scientific">Desmophyllum pertusum</name>
    <dbReference type="NCBI Taxonomy" id="174260"/>
    <lineage>
        <taxon>Eukaryota</taxon>
        <taxon>Metazoa</taxon>
        <taxon>Cnidaria</taxon>
        <taxon>Anthozoa</taxon>
        <taxon>Hexacorallia</taxon>
        <taxon>Scleractinia</taxon>
        <taxon>Caryophylliina</taxon>
        <taxon>Caryophylliidae</taxon>
        <taxon>Desmophyllum</taxon>
    </lineage>
</organism>
<feature type="chain" id="PRO_5040857940" evidence="1">
    <location>
        <begin position="30"/>
        <end position="189"/>
    </location>
</feature>
<dbReference type="OrthoDB" id="10054965at2759"/>
<dbReference type="Proteomes" id="UP001163046">
    <property type="component" value="Unassembled WGS sequence"/>
</dbReference>
<sequence length="189" mass="21498">MRKIMEFWFRNLCFFILLTLSAIISSVVTLQLSDCKEFKVIPPEQYDRNESAADDIFKRPLGYSYAVAQYPGVQSEIKNPCVYVKNLTSRDVEVMIQTLVPETVCVRDDSKPTPRKGCTQGGLLSVGCWNPTSNIVIFEFYCDTGEGCDTDVQFWFRLTPSPPGADVDDWCIARNSEFPQDLKPSLHQF</sequence>
<protein>
    <submittedName>
        <fullName evidence="2">Uncharacterized protein</fullName>
    </submittedName>
</protein>
<dbReference type="PANTHER" id="PTHR39297">
    <property type="entry name" value="CUB DOMAIN-CONTAINING PROTEIN"/>
    <property type="match status" value="1"/>
</dbReference>
<evidence type="ECO:0000313" key="2">
    <source>
        <dbReference type="EMBL" id="KAJ7351129.1"/>
    </source>
</evidence>
<comment type="caution">
    <text evidence="2">The sequence shown here is derived from an EMBL/GenBank/DDBJ whole genome shotgun (WGS) entry which is preliminary data.</text>
</comment>
<proteinExistence type="predicted"/>
<reference evidence="2" key="1">
    <citation type="submission" date="2023-01" db="EMBL/GenBank/DDBJ databases">
        <title>Genome assembly of the deep-sea coral Lophelia pertusa.</title>
        <authorList>
            <person name="Herrera S."/>
            <person name="Cordes E."/>
        </authorList>
    </citation>
    <scope>NUCLEOTIDE SEQUENCE</scope>
    <source>
        <strain evidence="2">USNM1676648</strain>
        <tissue evidence="2">Polyp</tissue>
    </source>
</reference>
<keyword evidence="1" id="KW-0732">Signal</keyword>
<accession>A0A9W9YI16</accession>
<feature type="signal peptide" evidence="1">
    <location>
        <begin position="1"/>
        <end position="29"/>
    </location>
</feature>
<dbReference type="EMBL" id="MU827362">
    <property type="protein sequence ID" value="KAJ7351129.1"/>
    <property type="molecule type" value="Genomic_DNA"/>
</dbReference>
<gene>
    <name evidence="2" type="ORF">OS493_036464</name>
</gene>
<evidence type="ECO:0000313" key="3">
    <source>
        <dbReference type="Proteomes" id="UP001163046"/>
    </source>
</evidence>
<keyword evidence="3" id="KW-1185">Reference proteome</keyword>
<evidence type="ECO:0000256" key="1">
    <source>
        <dbReference type="SAM" id="SignalP"/>
    </source>
</evidence>
<dbReference type="PANTHER" id="PTHR39297:SF1">
    <property type="entry name" value="CUB DOMAIN-CONTAINING PROTEIN"/>
    <property type="match status" value="1"/>
</dbReference>